<protein>
    <recommendedName>
        <fullName evidence="3">Cysteine-rich PDZ-binding protein</fullName>
    </recommendedName>
    <alternativeName>
        <fullName evidence="8">Cysteine-rich interactor of PDZ three</fullName>
    </alternativeName>
</protein>
<dbReference type="GO" id="GO:0005681">
    <property type="term" value="C:spliceosomal complex"/>
    <property type="evidence" value="ECO:0007669"/>
    <property type="project" value="UniProtKB-KW"/>
</dbReference>
<reference evidence="10 11" key="1">
    <citation type="submission" date="2024-03" db="EMBL/GenBank/DDBJ databases">
        <title>The Acrasis kona genome and developmental transcriptomes reveal deep origins of eukaryotic multicellular pathways.</title>
        <authorList>
            <person name="Sheikh S."/>
            <person name="Fu C.-J."/>
            <person name="Brown M.W."/>
            <person name="Baldauf S.L."/>
        </authorList>
    </citation>
    <scope>NUCLEOTIDE SEQUENCE [LARGE SCALE GENOMIC DNA]</scope>
    <source>
        <strain evidence="10 11">ATCC MYA-3509</strain>
    </source>
</reference>
<keyword evidence="5" id="KW-0507">mRNA processing</keyword>
<evidence type="ECO:0000313" key="11">
    <source>
        <dbReference type="Proteomes" id="UP001431209"/>
    </source>
</evidence>
<evidence type="ECO:0000256" key="7">
    <source>
        <dbReference type="ARBA" id="ARBA00023187"/>
    </source>
</evidence>
<dbReference type="GO" id="GO:0008017">
    <property type="term" value="F:microtubule binding"/>
    <property type="evidence" value="ECO:0007669"/>
    <property type="project" value="TreeGrafter"/>
</dbReference>
<keyword evidence="4" id="KW-0963">Cytoplasm</keyword>
<evidence type="ECO:0000256" key="2">
    <source>
        <dbReference type="ARBA" id="ARBA00009021"/>
    </source>
</evidence>
<dbReference type="Pfam" id="PF10235">
    <property type="entry name" value="Cript"/>
    <property type="match status" value="1"/>
</dbReference>
<dbReference type="GO" id="GO:0006397">
    <property type="term" value="P:mRNA processing"/>
    <property type="evidence" value="ECO:0007669"/>
    <property type="project" value="UniProtKB-KW"/>
</dbReference>
<feature type="region of interest" description="Disordered" evidence="9">
    <location>
        <begin position="1"/>
        <end position="42"/>
    </location>
</feature>
<feature type="compositionally biased region" description="Polar residues" evidence="9">
    <location>
        <begin position="12"/>
        <end position="40"/>
    </location>
</feature>
<name>A0AAW2Z0N9_9EUKA</name>
<dbReference type="AlphaFoldDB" id="A0AAW2Z0N9"/>
<comment type="subcellular location">
    <subcellularLocation>
        <location evidence="1">Cytoplasm</location>
    </subcellularLocation>
</comment>
<evidence type="ECO:0000256" key="4">
    <source>
        <dbReference type="ARBA" id="ARBA00022490"/>
    </source>
</evidence>
<evidence type="ECO:0000313" key="10">
    <source>
        <dbReference type="EMBL" id="KAL0482167.1"/>
    </source>
</evidence>
<evidence type="ECO:0000256" key="8">
    <source>
        <dbReference type="ARBA" id="ARBA00032518"/>
    </source>
</evidence>
<keyword evidence="11" id="KW-1185">Reference proteome</keyword>
<dbReference type="GO" id="GO:0031122">
    <property type="term" value="P:cytoplasmic microtubule organization"/>
    <property type="evidence" value="ECO:0007669"/>
    <property type="project" value="TreeGrafter"/>
</dbReference>
<dbReference type="PANTHER" id="PTHR11805">
    <property type="entry name" value="CYSTEINE-RICH PDZ-BINDING PROTEIN"/>
    <property type="match status" value="1"/>
</dbReference>
<keyword evidence="6" id="KW-0747">Spliceosome</keyword>
<evidence type="ECO:0000256" key="1">
    <source>
        <dbReference type="ARBA" id="ARBA00004496"/>
    </source>
</evidence>
<comment type="similarity">
    <text evidence="2">Belongs to the CRIPT family.</text>
</comment>
<accession>A0AAW2Z0N9</accession>
<keyword evidence="7" id="KW-0508">mRNA splicing</keyword>
<dbReference type="GO" id="GO:0005737">
    <property type="term" value="C:cytoplasm"/>
    <property type="evidence" value="ECO:0007669"/>
    <property type="project" value="UniProtKB-SubCell"/>
</dbReference>
<dbReference type="EMBL" id="JAOPGA020000821">
    <property type="protein sequence ID" value="KAL0482167.1"/>
    <property type="molecule type" value="Genomic_DNA"/>
</dbReference>
<evidence type="ECO:0000256" key="9">
    <source>
        <dbReference type="SAM" id="MobiDB-lite"/>
    </source>
</evidence>
<organism evidence="10 11">
    <name type="scientific">Acrasis kona</name>
    <dbReference type="NCBI Taxonomy" id="1008807"/>
    <lineage>
        <taxon>Eukaryota</taxon>
        <taxon>Discoba</taxon>
        <taxon>Heterolobosea</taxon>
        <taxon>Tetramitia</taxon>
        <taxon>Eutetramitia</taxon>
        <taxon>Acrasidae</taxon>
        <taxon>Acrasis</taxon>
    </lineage>
</organism>
<dbReference type="Proteomes" id="UP001431209">
    <property type="component" value="Unassembled WGS sequence"/>
</dbReference>
<comment type="caution">
    <text evidence="10">The sequence shown here is derived from an EMBL/GenBank/DDBJ whole genome shotgun (WGS) entry which is preliminary data.</text>
</comment>
<sequence>MACDSCSKKQKFTSTSAKKGPQPSNSSSKPVGPKKTNTLLSKGRFSPYSANCTSCKAQLPNGGKFCQACAYKKGLCEICGKQVLDVKFYKQSNK</sequence>
<gene>
    <name evidence="10" type="ORF">AKO1_013355</name>
</gene>
<evidence type="ECO:0000256" key="5">
    <source>
        <dbReference type="ARBA" id="ARBA00022664"/>
    </source>
</evidence>
<dbReference type="InterPro" id="IPR019367">
    <property type="entry name" value="PDZ-binding_CRIPT"/>
</dbReference>
<dbReference type="GO" id="GO:0008380">
    <property type="term" value="P:RNA splicing"/>
    <property type="evidence" value="ECO:0007669"/>
    <property type="project" value="UniProtKB-KW"/>
</dbReference>
<evidence type="ECO:0000256" key="3">
    <source>
        <dbReference type="ARBA" id="ARBA00018615"/>
    </source>
</evidence>
<dbReference type="PANTHER" id="PTHR11805:SF1">
    <property type="entry name" value="CYSTEINE-RICH PDZ-BINDING PROTEIN"/>
    <property type="match status" value="1"/>
</dbReference>
<proteinExistence type="inferred from homology"/>
<evidence type="ECO:0000256" key="6">
    <source>
        <dbReference type="ARBA" id="ARBA00022728"/>
    </source>
</evidence>